<evidence type="ECO:0000313" key="3">
    <source>
        <dbReference type="EMBL" id="RPA75106.1"/>
    </source>
</evidence>
<reference evidence="3 4" key="1">
    <citation type="journal article" date="2018" name="Nat. Ecol. Evol.">
        <title>Pezizomycetes genomes reveal the molecular basis of ectomycorrhizal truffle lifestyle.</title>
        <authorList>
            <person name="Murat C."/>
            <person name="Payen T."/>
            <person name="Noel B."/>
            <person name="Kuo A."/>
            <person name="Morin E."/>
            <person name="Chen J."/>
            <person name="Kohler A."/>
            <person name="Krizsan K."/>
            <person name="Balestrini R."/>
            <person name="Da Silva C."/>
            <person name="Montanini B."/>
            <person name="Hainaut M."/>
            <person name="Levati E."/>
            <person name="Barry K.W."/>
            <person name="Belfiori B."/>
            <person name="Cichocki N."/>
            <person name="Clum A."/>
            <person name="Dockter R.B."/>
            <person name="Fauchery L."/>
            <person name="Guy J."/>
            <person name="Iotti M."/>
            <person name="Le Tacon F."/>
            <person name="Lindquist E.A."/>
            <person name="Lipzen A."/>
            <person name="Malagnac F."/>
            <person name="Mello A."/>
            <person name="Molinier V."/>
            <person name="Miyauchi S."/>
            <person name="Poulain J."/>
            <person name="Riccioni C."/>
            <person name="Rubini A."/>
            <person name="Sitrit Y."/>
            <person name="Splivallo R."/>
            <person name="Traeger S."/>
            <person name="Wang M."/>
            <person name="Zifcakova L."/>
            <person name="Wipf D."/>
            <person name="Zambonelli A."/>
            <person name="Paolocci F."/>
            <person name="Nowrousian M."/>
            <person name="Ottonello S."/>
            <person name="Baldrian P."/>
            <person name="Spatafora J.W."/>
            <person name="Henrissat B."/>
            <person name="Nagy L.G."/>
            <person name="Aury J.M."/>
            <person name="Wincker P."/>
            <person name="Grigoriev I.V."/>
            <person name="Bonfante P."/>
            <person name="Martin F.M."/>
        </authorList>
    </citation>
    <scope>NUCLEOTIDE SEQUENCE [LARGE SCALE GENOMIC DNA]</scope>
    <source>
        <strain evidence="3 4">RN42</strain>
    </source>
</reference>
<feature type="region of interest" description="Disordered" evidence="2">
    <location>
        <begin position="314"/>
        <end position="334"/>
    </location>
</feature>
<evidence type="ECO:0000256" key="2">
    <source>
        <dbReference type="SAM" id="MobiDB-lite"/>
    </source>
</evidence>
<evidence type="ECO:0000256" key="1">
    <source>
        <dbReference type="SAM" id="Coils"/>
    </source>
</evidence>
<feature type="compositionally biased region" description="Acidic residues" evidence="2">
    <location>
        <begin position="352"/>
        <end position="373"/>
    </location>
</feature>
<dbReference type="Proteomes" id="UP000275078">
    <property type="component" value="Unassembled WGS sequence"/>
</dbReference>
<organism evidence="3 4">
    <name type="scientific">Ascobolus immersus RN42</name>
    <dbReference type="NCBI Taxonomy" id="1160509"/>
    <lineage>
        <taxon>Eukaryota</taxon>
        <taxon>Fungi</taxon>
        <taxon>Dikarya</taxon>
        <taxon>Ascomycota</taxon>
        <taxon>Pezizomycotina</taxon>
        <taxon>Pezizomycetes</taxon>
        <taxon>Pezizales</taxon>
        <taxon>Ascobolaceae</taxon>
        <taxon>Ascobolus</taxon>
    </lineage>
</organism>
<dbReference type="EMBL" id="ML119772">
    <property type="protein sequence ID" value="RPA75106.1"/>
    <property type="molecule type" value="Genomic_DNA"/>
</dbReference>
<evidence type="ECO:0000313" key="4">
    <source>
        <dbReference type="Proteomes" id="UP000275078"/>
    </source>
</evidence>
<name>A0A3N4HQ51_ASCIM</name>
<dbReference type="AlphaFoldDB" id="A0A3N4HQ51"/>
<keyword evidence="1" id="KW-0175">Coiled coil</keyword>
<feature type="coiled-coil region" evidence="1">
    <location>
        <begin position="222"/>
        <end position="249"/>
    </location>
</feature>
<proteinExistence type="predicted"/>
<feature type="compositionally biased region" description="Polar residues" evidence="2">
    <location>
        <begin position="375"/>
        <end position="387"/>
    </location>
</feature>
<accession>A0A3N4HQ51</accession>
<sequence>MFQIICSSPNAGYTAAFSTGGDRIPDRALHCEVVDTTTSISLPESMPGKKYARLRVNGSAKPGPFKRRQTIHINVKSEYVTSKNIAIRLTGAEDAGATAVSHSEFFKDMKNGDRINMHNTFDRVSNAYSRGQDVSLVQSYGITTGGVITKKEEVKDEKKKGEKRTEWVDHKLQLVGGEETKRGEIVVDISHGTNIRSLKNRANGVDNNNFKEESAFRMGHEVNRHTALKEKLKKENKRKEQEYTKILERKNLVKLRALYKMMAVLCTEEIKAIAAGALVIPFVVVCSGFAGMSSSGVVGMNPCGAVGIDLDLHSNSDSNSDDETVYECQDSGSEDCDEYQCYDCRYFQELDNEDGEENSDDDKSEGGSNEDPDTGSCNDDTGAQSDGENPPMGTGRRSRKKLSLLPSSPH</sequence>
<gene>
    <name evidence="3" type="ORF">BJ508DRAFT_312319</name>
</gene>
<protein>
    <submittedName>
        <fullName evidence="3">Uncharacterized protein</fullName>
    </submittedName>
</protein>
<keyword evidence="4" id="KW-1185">Reference proteome</keyword>
<feature type="region of interest" description="Disordered" evidence="2">
    <location>
        <begin position="352"/>
        <end position="410"/>
    </location>
</feature>